<evidence type="ECO:0000313" key="2">
    <source>
        <dbReference type="EMBL" id="RGN05717.1"/>
    </source>
</evidence>
<dbReference type="EMBL" id="CZBA01000002">
    <property type="protein sequence ID" value="CUP15081.1"/>
    <property type="molecule type" value="Genomic_DNA"/>
</dbReference>
<dbReference type="AlphaFoldDB" id="A0A174KW30"/>
<dbReference type="RefSeq" id="WP_055055352.1">
    <property type="nucleotide sequence ID" value="NZ_CZBA01000002.1"/>
</dbReference>
<dbReference type="SUPFAM" id="SSF143744">
    <property type="entry name" value="GlcG-like"/>
    <property type="match status" value="1"/>
</dbReference>
<dbReference type="OrthoDB" id="9815315at2"/>
<dbReference type="Proteomes" id="UP000261222">
    <property type="component" value="Unassembled WGS sequence"/>
</dbReference>
<organism evidence="1 4">
    <name type="scientific">Blautia obeum</name>
    <dbReference type="NCBI Taxonomy" id="40520"/>
    <lineage>
        <taxon>Bacteria</taxon>
        <taxon>Bacillati</taxon>
        <taxon>Bacillota</taxon>
        <taxon>Clostridia</taxon>
        <taxon>Lachnospirales</taxon>
        <taxon>Lachnospiraceae</taxon>
        <taxon>Blautia</taxon>
    </lineage>
</organism>
<dbReference type="Proteomes" id="UP000095413">
    <property type="component" value="Unassembled WGS sequence"/>
</dbReference>
<protein>
    <submittedName>
        <fullName evidence="1">Uncharacterized conserved protein</fullName>
    </submittedName>
</protein>
<dbReference type="PANTHER" id="PTHR28255:SF1">
    <property type="entry name" value="UPF0303 PROTEIN YBR137W"/>
    <property type="match status" value="1"/>
</dbReference>
<dbReference type="EMBL" id="QSUB01000002">
    <property type="protein sequence ID" value="RGN05717.1"/>
    <property type="molecule type" value="Genomic_DNA"/>
</dbReference>
<evidence type="ECO:0000313" key="1">
    <source>
        <dbReference type="EMBL" id="CUP15081.1"/>
    </source>
</evidence>
<dbReference type="Pfam" id="PF03928">
    <property type="entry name" value="HbpS-like"/>
    <property type="match status" value="1"/>
</dbReference>
<dbReference type="Gene3D" id="3.30.450.150">
    <property type="entry name" value="Haem-degrading domain"/>
    <property type="match status" value="1"/>
</dbReference>
<dbReference type="PANTHER" id="PTHR28255">
    <property type="match status" value="1"/>
</dbReference>
<proteinExistence type="predicted"/>
<name>A0A174KW30_9FIRM</name>
<dbReference type="InterPro" id="IPR038084">
    <property type="entry name" value="PduO/GlcC-like_sf"/>
</dbReference>
<evidence type="ECO:0000313" key="6">
    <source>
        <dbReference type="Proteomes" id="UP000284024"/>
    </source>
</evidence>
<gene>
    <name evidence="3" type="ORF">DW222_04920</name>
    <name evidence="2" type="ORF">DXB81_06790</name>
    <name evidence="1" type="ORF">ERS852533_00458</name>
</gene>
<sequence>MNELYEKCLQQEKELVFESVTQEDMIRLGWTLYENNKKFAGPLAILIKINEKTVFSCYPDGTGAFHELWLERKANMVYMREMCTLRAFLELERNGEELKKDWILDAANYAACGGGFPLRLKNGCVVGAICVSGLPHLQDHQAVTEGIRLFLEKENKFITAV</sequence>
<dbReference type="InterPro" id="IPR005624">
    <property type="entry name" value="PduO/GlcC-like"/>
</dbReference>
<dbReference type="Proteomes" id="UP000284024">
    <property type="component" value="Unassembled WGS sequence"/>
</dbReference>
<reference evidence="1 4" key="1">
    <citation type="submission" date="2015-09" db="EMBL/GenBank/DDBJ databases">
        <authorList>
            <consortium name="Pathogen Informatics"/>
        </authorList>
    </citation>
    <scope>NUCLEOTIDE SEQUENCE [LARGE SCALE GENOMIC DNA]</scope>
    <source>
        <strain evidence="1 4">2789STDY5834921</strain>
    </source>
</reference>
<dbReference type="InterPro" id="IPR010371">
    <property type="entry name" value="YBR137W-like"/>
</dbReference>
<evidence type="ECO:0000313" key="4">
    <source>
        <dbReference type="Proteomes" id="UP000095413"/>
    </source>
</evidence>
<reference evidence="5 6" key="2">
    <citation type="submission" date="2018-08" db="EMBL/GenBank/DDBJ databases">
        <title>A genome reference for cultivated species of the human gut microbiota.</title>
        <authorList>
            <person name="Zou Y."/>
            <person name="Xue W."/>
            <person name="Luo G."/>
        </authorList>
    </citation>
    <scope>NUCLEOTIDE SEQUENCE [LARGE SCALE GENOMIC DNA]</scope>
    <source>
        <strain evidence="3 6">AM18-2AC</strain>
        <strain evidence="2 5">OM06-11AA</strain>
    </source>
</reference>
<evidence type="ECO:0000313" key="5">
    <source>
        <dbReference type="Proteomes" id="UP000261222"/>
    </source>
</evidence>
<dbReference type="EMBL" id="QRJH01000002">
    <property type="protein sequence ID" value="RHH20137.1"/>
    <property type="molecule type" value="Genomic_DNA"/>
</dbReference>
<evidence type="ECO:0000313" key="3">
    <source>
        <dbReference type="EMBL" id="RHH20137.1"/>
    </source>
</evidence>
<accession>A0A174KW30</accession>